<gene>
    <name evidence="1" type="ORF">DES48_109137</name>
</gene>
<keyword evidence="2" id="KW-1185">Reference proteome</keyword>
<comment type="caution">
    <text evidence="1">The sequence shown here is derived from an EMBL/GenBank/DDBJ whole genome shotgun (WGS) entry which is preliminary data.</text>
</comment>
<proteinExistence type="predicted"/>
<dbReference type="EMBL" id="QNRI01000009">
    <property type="protein sequence ID" value="RBO95291.1"/>
    <property type="molecule type" value="Genomic_DNA"/>
</dbReference>
<dbReference type="AlphaFoldDB" id="A0A366DYW0"/>
<organism evidence="1 2">
    <name type="scientific">Paraliobacillus ryukyuensis</name>
    <dbReference type="NCBI Taxonomy" id="200904"/>
    <lineage>
        <taxon>Bacteria</taxon>
        <taxon>Bacillati</taxon>
        <taxon>Bacillota</taxon>
        <taxon>Bacilli</taxon>
        <taxon>Bacillales</taxon>
        <taxon>Bacillaceae</taxon>
        <taxon>Paraliobacillus</taxon>
    </lineage>
</organism>
<name>A0A366DYW0_9BACI</name>
<reference evidence="1 2" key="1">
    <citation type="submission" date="2018-06" db="EMBL/GenBank/DDBJ databases">
        <title>Genomic Encyclopedia of Type Strains, Phase IV (KMG-IV): sequencing the most valuable type-strain genomes for metagenomic binning, comparative biology and taxonomic classification.</title>
        <authorList>
            <person name="Goeker M."/>
        </authorList>
    </citation>
    <scope>NUCLEOTIDE SEQUENCE [LARGE SCALE GENOMIC DNA]</scope>
    <source>
        <strain evidence="1 2">DSM 15140</strain>
    </source>
</reference>
<dbReference type="STRING" id="200904.GCA_900168775_03113"/>
<dbReference type="Proteomes" id="UP000252254">
    <property type="component" value="Unassembled WGS sequence"/>
</dbReference>
<evidence type="ECO:0000313" key="2">
    <source>
        <dbReference type="Proteomes" id="UP000252254"/>
    </source>
</evidence>
<accession>A0A366DYW0</accession>
<sequence length="173" mass="20174">MIKLEIIQYQLENTGMSTYAFQKYSRLNYASVNRVINGISPLDGVKISTYEAFMKLFTETEQNLAQKSNWGVDQYKAMYLETLKLALQSDDVKIYRSGGVTTNQKGEPMSLPAHIEVSWDYLDQKTIAKHTREKGLSYYLNDINIFDKELYQNMDNCGQRDKRELVKDWIDKQ</sequence>
<dbReference type="RefSeq" id="WP_113869688.1">
    <property type="nucleotide sequence ID" value="NZ_BAABQN010000006.1"/>
</dbReference>
<protein>
    <submittedName>
        <fullName evidence="1">Uncharacterized protein</fullName>
    </submittedName>
</protein>
<evidence type="ECO:0000313" key="1">
    <source>
        <dbReference type="EMBL" id="RBO95291.1"/>
    </source>
</evidence>